<dbReference type="PANTHER" id="PTHR38433">
    <property type="match status" value="1"/>
</dbReference>
<proteinExistence type="predicted"/>
<dbReference type="AlphaFoldDB" id="A0A1H2S2B2"/>
<feature type="compositionally biased region" description="Polar residues" evidence="1">
    <location>
        <begin position="1"/>
        <end position="12"/>
    </location>
</feature>
<dbReference type="RefSeq" id="WP_074692026.1">
    <property type="nucleotide sequence ID" value="NZ_FNOJ01000003.1"/>
</dbReference>
<evidence type="ECO:0000313" key="2">
    <source>
        <dbReference type="EMBL" id="SDW25741.1"/>
    </source>
</evidence>
<evidence type="ECO:0000256" key="1">
    <source>
        <dbReference type="SAM" id="MobiDB-lite"/>
    </source>
</evidence>
<protein>
    <submittedName>
        <fullName evidence="2">Uncharacterized conserved protein YjgD, DUF1641 family</fullName>
    </submittedName>
</protein>
<organism evidence="2 3">
    <name type="scientific">Alicyclobacillus hesperidum</name>
    <dbReference type="NCBI Taxonomy" id="89784"/>
    <lineage>
        <taxon>Bacteria</taxon>
        <taxon>Bacillati</taxon>
        <taxon>Bacillota</taxon>
        <taxon>Bacilli</taxon>
        <taxon>Bacillales</taxon>
        <taxon>Alicyclobacillaceae</taxon>
        <taxon>Alicyclobacillus</taxon>
    </lineage>
</organism>
<dbReference type="EMBL" id="FNOJ01000003">
    <property type="protein sequence ID" value="SDW25741.1"/>
    <property type="molecule type" value="Genomic_DNA"/>
</dbReference>
<dbReference type="Proteomes" id="UP000182589">
    <property type="component" value="Unassembled WGS sequence"/>
</dbReference>
<dbReference type="InterPro" id="IPR012440">
    <property type="entry name" value="DUF1641"/>
</dbReference>
<evidence type="ECO:0000313" key="3">
    <source>
        <dbReference type="Proteomes" id="UP000182589"/>
    </source>
</evidence>
<dbReference type="PANTHER" id="PTHR38433:SF1">
    <property type="entry name" value="DUF1641 DOMAIN-CONTAINING PROTEIN"/>
    <property type="match status" value="1"/>
</dbReference>
<sequence length="173" mass="18232">MGEPITSIQRPQTAAIKSRQSTHERVMAQLASDEEGVIAGLRLLGALEDKGLLPLFTAMVERGDQVLARGVEALNTPSGISTLQIAITLLQWVGKLDPDSVSTLLTALTAGVNRVAGKDDGTAVSVSESGARPLGIYDLLAKFQDPSVNTAIAYLFEFLAGMGEALRAARLSK</sequence>
<dbReference type="Pfam" id="PF07849">
    <property type="entry name" value="DUF1641"/>
    <property type="match status" value="1"/>
</dbReference>
<feature type="region of interest" description="Disordered" evidence="1">
    <location>
        <begin position="1"/>
        <end position="20"/>
    </location>
</feature>
<accession>A0A1H2S2B2</accession>
<keyword evidence="3" id="KW-1185">Reference proteome</keyword>
<dbReference type="STRING" id="89784.SAMN04489725_103240"/>
<reference evidence="3" key="1">
    <citation type="submission" date="2016-10" db="EMBL/GenBank/DDBJ databases">
        <authorList>
            <person name="Varghese N."/>
        </authorList>
    </citation>
    <scope>NUCLEOTIDE SEQUENCE [LARGE SCALE GENOMIC DNA]</scope>
    <source>
        <strain evidence="3">DSM 12489</strain>
    </source>
</reference>
<gene>
    <name evidence="2" type="ORF">SAMN04489725_103240</name>
</gene>
<name>A0A1H2S2B2_9BACL</name>